<dbReference type="Pfam" id="PF01329">
    <property type="entry name" value="Pterin_4a"/>
    <property type="match status" value="1"/>
</dbReference>
<sequence length="144" mass="15071">MSACKRPAPGSAPCVPCESMDPSHLLSAEALSSQLPSIPLWSSVPHPSLGVPTLSRSFTAKSFLAAMAALNAAGEICEAASHHADLHLTSYREVQLVVYTHSVGGVTLADVELAKGLDGGVKVEYSPKWLKEHPEALGTEAAKK</sequence>
<protein>
    <recommendedName>
        <fullName evidence="3">4a-hydroxytetrahydrobiopterin dehydratase</fullName>
        <ecNumber evidence="3">4.2.1.96</ecNumber>
    </recommendedName>
    <alternativeName>
        <fullName evidence="5">4-alpha-hydroxy-tetrahydropterin dehydratase</fullName>
    </alternativeName>
</protein>
<dbReference type="PANTHER" id="PTHR12599">
    <property type="entry name" value="PTERIN-4-ALPHA-CARBINOLAMINE DEHYDRATASE"/>
    <property type="match status" value="1"/>
</dbReference>
<keyword evidence="4" id="KW-0456">Lyase</keyword>
<dbReference type="SUPFAM" id="SSF55248">
    <property type="entry name" value="PCD-like"/>
    <property type="match status" value="1"/>
</dbReference>
<comment type="similarity">
    <text evidence="2">Belongs to the pterin-4-alpha-carbinolamine dehydratase family.</text>
</comment>
<evidence type="ECO:0000256" key="3">
    <source>
        <dbReference type="ARBA" id="ARBA00013252"/>
    </source>
</evidence>
<dbReference type="Proteomes" id="UP001165060">
    <property type="component" value="Unassembled WGS sequence"/>
</dbReference>
<evidence type="ECO:0000256" key="4">
    <source>
        <dbReference type="ARBA" id="ARBA00023239"/>
    </source>
</evidence>
<proteinExistence type="inferred from homology"/>
<dbReference type="Gene3D" id="3.30.1360.20">
    <property type="entry name" value="Transcriptional coactivator/pterin dehydratase"/>
    <property type="match status" value="1"/>
</dbReference>
<reference evidence="6 7" key="1">
    <citation type="journal article" date="2023" name="Commun. Biol.">
        <title>Genome analysis of Parmales, the sister group of diatoms, reveals the evolutionary specialization of diatoms from phago-mixotrophs to photoautotrophs.</title>
        <authorList>
            <person name="Ban H."/>
            <person name="Sato S."/>
            <person name="Yoshikawa S."/>
            <person name="Yamada K."/>
            <person name="Nakamura Y."/>
            <person name="Ichinomiya M."/>
            <person name="Sato N."/>
            <person name="Blanc-Mathieu R."/>
            <person name="Endo H."/>
            <person name="Kuwata A."/>
            <person name="Ogata H."/>
        </authorList>
    </citation>
    <scope>NUCLEOTIDE SEQUENCE [LARGE SCALE GENOMIC DNA]</scope>
</reference>
<evidence type="ECO:0000256" key="5">
    <source>
        <dbReference type="ARBA" id="ARBA00030497"/>
    </source>
</evidence>
<comment type="caution">
    <text evidence="6">The sequence shown here is derived from an EMBL/GenBank/DDBJ whole genome shotgun (WGS) entry which is preliminary data.</text>
</comment>
<keyword evidence="7" id="KW-1185">Reference proteome</keyword>
<name>A0ABQ6MSF0_9STRA</name>
<gene>
    <name evidence="6" type="ORF">TeGR_g1867</name>
</gene>
<dbReference type="EC" id="4.2.1.96" evidence="3"/>
<evidence type="ECO:0000256" key="2">
    <source>
        <dbReference type="ARBA" id="ARBA00006472"/>
    </source>
</evidence>
<evidence type="ECO:0000256" key="1">
    <source>
        <dbReference type="ARBA" id="ARBA00001554"/>
    </source>
</evidence>
<organism evidence="6 7">
    <name type="scientific">Tetraparma gracilis</name>
    <dbReference type="NCBI Taxonomy" id="2962635"/>
    <lineage>
        <taxon>Eukaryota</taxon>
        <taxon>Sar</taxon>
        <taxon>Stramenopiles</taxon>
        <taxon>Ochrophyta</taxon>
        <taxon>Bolidophyceae</taxon>
        <taxon>Parmales</taxon>
        <taxon>Triparmaceae</taxon>
        <taxon>Tetraparma</taxon>
    </lineage>
</organism>
<dbReference type="PANTHER" id="PTHR12599:SF0">
    <property type="entry name" value="PTERIN-4-ALPHA-CARBINOLAMINE DEHYDRATASE"/>
    <property type="match status" value="1"/>
</dbReference>
<dbReference type="InterPro" id="IPR036428">
    <property type="entry name" value="PCD_sf"/>
</dbReference>
<accession>A0ABQ6MSF0</accession>
<evidence type="ECO:0000313" key="7">
    <source>
        <dbReference type="Proteomes" id="UP001165060"/>
    </source>
</evidence>
<evidence type="ECO:0000313" key="6">
    <source>
        <dbReference type="EMBL" id="GMI31609.1"/>
    </source>
</evidence>
<dbReference type="InterPro" id="IPR001533">
    <property type="entry name" value="Pterin_deHydtase"/>
</dbReference>
<comment type="catalytic activity">
    <reaction evidence="1">
        <text>(4aS,6R)-4a-hydroxy-L-erythro-5,6,7,8-tetrahydrobiopterin = (6R)-L-erythro-6,7-dihydrobiopterin + H2O</text>
        <dbReference type="Rhea" id="RHEA:11920"/>
        <dbReference type="ChEBI" id="CHEBI:15377"/>
        <dbReference type="ChEBI" id="CHEBI:15642"/>
        <dbReference type="ChEBI" id="CHEBI:43120"/>
        <dbReference type="EC" id="4.2.1.96"/>
    </reaction>
</comment>
<dbReference type="EMBL" id="BRYB01004469">
    <property type="protein sequence ID" value="GMI31609.1"/>
    <property type="molecule type" value="Genomic_DNA"/>
</dbReference>